<evidence type="ECO:0000256" key="2">
    <source>
        <dbReference type="SAM" id="Phobius"/>
    </source>
</evidence>
<keyword evidence="1" id="KW-0175">Coiled coil</keyword>
<keyword evidence="2" id="KW-1133">Transmembrane helix</keyword>
<organism evidence="3 4">
    <name type="scientific">Perilla frutescens var. hirtella</name>
    <name type="common">Perilla citriodora</name>
    <name type="synonym">Perilla setoyensis</name>
    <dbReference type="NCBI Taxonomy" id="608512"/>
    <lineage>
        <taxon>Eukaryota</taxon>
        <taxon>Viridiplantae</taxon>
        <taxon>Streptophyta</taxon>
        <taxon>Embryophyta</taxon>
        <taxon>Tracheophyta</taxon>
        <taxon>Spermatophyta</taxon>
        <taxon>Magnoliopsida</taxon>
        <taxon>eudicotyledons</taxon>
        <taxon>Gunneridae</taxon>
        <taxon>Pentapetalae</taxon>
        <taxon>asterids</taxon>
        <taxon>lamiids</taxon>
        <taxon>Lamiales</taxon>
        <taxon>Lamiaceae</taxon>
        <taxon>Nepetoideae</taxon>
        <taxon>Elsholtzieae</taxon>
        <taxon>Perilla</taxon>
    </lineage>
</organism>
<feature type="transmembrane region" description="Helical" evidence="2">
    <location>
        <begin position="85"/>
        <end position="106"/>
    </location>
</feature>
<evidence type="ECO:0000313" key="4">
    <source>
        <dbReference type="Proteomes" id="UP001190926"/>
    </source>
</evidence>
<evidence type="ECO:0000256" key="1">
    <source>
        <dbReference type="SAM" id="Coils"/>
    </source>
</evidence>
<dbReference type="AlphaFoldDB" id="A0AAD4NZL8"/>
<accession>A0AAD4NZL8</accession>
<keyword evidence="2" id="KW-0472">Membrane</keyword>
<proteinExistence type="predicted"/>
<protein>
    <submittedName>
        <fullName evidence="3">Uncharacterized protein</fullName>
    </submittedName>
</protein>
<comment type="caution">
    <text evidence="3">The sequence shown here is derived from an EMBL/GenBank/DDBJ whole genome shotgun (WGS) entry which is preliminary data.</text>
</comment>
<evidence type="ECO:0000313" key="3">
    <source>
        <dbReference type="EMBL" id="KAH6820557.1"/>
    </source>
</evidence>
<keyword evidence="4" id="KW-1185">Reference proteome</keyword>
<dbReference type="PANTHER" id="PTHR33735">
    <property type="entry name" value="EXPRESSED PROTEIN"/>
    <property type="match status" value="1"/>
</dbReference>
<keyword evidence="2" id="KW-0812">Transmembrane</keyword>
<feature type="coiled-coil region" evidence="1">
    <location>
        <begin position="154"/>
        <end position="195"/>
    </location>
</feature>
<name>A0AAD4NZL8_PERFH</name>
<sequence>MDTSSCSCFTPIDLCSNKITYVTLHKNGGNCSFLGRKTNLQHLDLIVRGIASPEAAADLVSSSAGGDLLSSFSLPTVPGLSNSPWVAGIVGLAVGVPFLIQWLLILTKEVDLAAEMAEKIADSVGKVAEEVDKAADDLVEALPEGGLKQVVNYVEDLAEETTKEAQKVEDLMNKVEELDEKLEQLLEKESKGTEKE</sequence>
<reference evidence="3 4" key="1">
    <citation type="journal article" date="2021" name="Nat. Commun.">
        <title>Incipient diploidization of the medicinal plant Perilla within 10,000 years.</title>
        <authorList>
            <person name="Zhang Y."/>
            <person name="Shen Q."/>
            <person name="Leng L."/>
            <person name="Zhang D."/>
            <person name="Chen S."/>
            <person name="Shi Y."/>
            <person name="Ning Z."/>
            <person name="Chen S."/>
        </authorList>
    </citation>
    <scope>NUCLEOTIDE SEQUENCE [LARGE SCALE GENOMIC DNA]</scope>
    <source>
        <strain evidence="4">cv. PC099</strain>
    </source>
</reference>
<dbReference type="PANTHER" id="PTHR33735:SF26">
    <property type="entry name" value="PTERIN-BINDING DOMAIN-CONTAINING PROTEIN"/>
    <property type="match status" value="1"/>
</dbReference>
<dbReference type="EMBL" id="SDAM02003582">
    <property type="protein sequence ID" value="KAH6820557.1"/>
    <property type="molecule type" value="Genomic_DNA"/>
</dbReference>
<gene>
    <name evidence="3" type="ORF">C2S53_011118</name>
</gene>
<dbReference type="Proteomes" id="UP001190926">
    <property type="component" value="Unassembled WGS sequence"/>
</dbReference>